<evidence type="ECO:0000256" key="2">
    <source>
        <dbReference type="ARBA" id="ARBA00023125"/>
    </source>
</evidence>
<dbReference type="Gene3D" id="1.10.10.10">
    <property type="entry name" value="Winged helix-like DNA-binding domain superfamily/Winged helix DNA-binding domain"/>
    <property type="match status" value="1"/>
</dbReference>
<dbReference type="SUPFAM" id="SSF46785">
    <property type="entry name" value="Winged helix' DNA-binding domain"/>
    <property type="match status" value="1"/>
</dbReference>
<dbReference type="CDD" id="cd07377">
    <property type="entry name" value="WHTH_GntR"/>
    <property type="match status" value="1"/>
</dbReference>
<evidence type="ECO:0000313" key="5">
    <source>
        <dbReference type="EMBL" id="MBY4797709.1"/>
    </source>
</evidence>
<dbReference type="PANTHER" id="PTHR44846">
    <property type="entry name" value="MANNOSYL-D-GLYCERATE TRANSPORT/METABOLISM SYSTEM REPRESSOR MNGR-RELATED"/>
    <property type="match status" value="1"/>
</dbReference>
<evidence type="ECO:0000259" key="4">
    <source>
        <dbReference type="PROSITE" id="PS50949"/>
    </source>
</evidence>
<dbReference type="InterPro" id="IPR000524">
    <property type="entry name" value="Tscrpt_reg_HTH_GntR"/>
</dbReference>
<feature type="domain" description="HTH gntR-type" evidence="4">
    <location>
        <begin position="10"/>
        <end position="78"/>
    </location>
</feature>
<dbReference type="InterPro" id="IPR011663">
    <property type="entry name" value="UTRA"/>
</dbReference>
<keyword evidence="2" id="KW-0238">DNA-binding</keyword>
<dbReference type="InterPro" id="IPR050679">
    <property type="entry name" value="Bact_HTH_transcr_reg"/>
</dbReference>
<dbReference type="EMBL" id="JAIMFO010000006">
    <property type="protein sequence ID" value="MBY4797709.1"/>
    <property type="molecule type" value="Genomic_DNA"/>
</dbReference>
<sequence length="243" mass="27450">MLELDFNGKKRLYAQLYDILYQEIAQGTYGIGDLIPSETELMKTFNISRATARKSMEMLANNGLIRKRRGHGSEVIADRPNMIPRKVSSYVRKNPGVPEPDTCVQMDACVIPADEEISAQLDLAEGTELFSLRLLHGTKDEPYYVEDITAELAYVPAAPDRDFEQLSWRDFLTDECQVRWSRVCQRVIAVAASEEQAGILGVPPGFPLMQAECILYDIDKVPREVVRAVYRSDLYQVAIEIEA</sequence>
<name>A0ABS7MK17_9ACTN</name>
<dbReference type="PANTHER" id="PTHR44846:SF1">
    <property type="entry name" value="MANNOSYL-D-GLYCERATE TRANSPORT_METABOLISM SYSTEM REPRESSOR MNGR-RELATED"/>
    <property type="match status" value="1"/>
</dbReference>
<dbReference type="InterPro" id="IPR036390">
    <property type="entry name" value="WH_DNA-bd_sf"/>
</dbReference>
<dbReference type="Pfam" id="PF07702">
    <property type="entry name" value="UTRA"/>
    <property type="match status" value="1"/>
</dbReference>
<dbReference type="SMART" id="SM00345">
    <property type="entry name" value="HTH_GNTR"/>
    <property type="match status" value="1"/>
</dbReference>
<dbReference type="InterPro" id="IPR036388">
    <property type="entry name" value="WH-like_DNA-bd_sf"/>
</dbReference>
<reference evidence="5 6" key="1">
    <citation type="submission" date="2021-08" db="EMBL/GenBank/DDBJ databases">
        <title>Collinsella faecalis sp. nov. isolated from swine faeces.</title>
        <authorList>
            <person name="Oh B.S."/>
            <person name="Lee J.H."/>
        </authorList>
    </citation>
    <scope>NUCLEOTIDE SEQUENCE [LARGE SCALE GENOMIC DNA]</scope>
    <source>
        <strain evidence="5 6">AGMB00827</strain>
    </source>
</reference>
<dbReference type="PRINTS" id="PR00035">
    <property type="entry name" value="HTHGNTR"/>
</dbReference>
<keyword evidence="1" id="KW-0805">Transcription regulation</keyword>
<dbReference type="InterPro" id="IPR028978">
    <property type="entry name" value="Chorismate_lyase_/UTRA_dom_sf"/>
</dbReference>
<dbReference type="PROSITE" id="PS50949">
    <property type="entry name" value="HTH_GNTR"/>
    <property type="match status" value="1"/>
</dbReference>
<evidence type="ECO:0000313" key="6">
    <source>
        <dbReference type="Proteomes" id="UP000700908"/>
    </source>
</evidence>
<dbReference type="Proteomes" id="UP000700908">
    <property type="component" value="Unassembled WGS sequence"/>
</dbReference>
<gene>
    <name evidence="5" type="ORF">K6V98_04980</name>
</gene>
<dbReference type="RefSeq" id="WP_222199426.1">
    <property type="nucleotide sequence ID" value="NZ_JAIMFO010000006.1"/>
</dbReference>
<dbReference type="SMART" id="SM00866">
    <property type="entry name" value="UTRA"/>
    <property type="match status" value="1"/>
</dbReference>
<accession>A0ABS7MK17</accession>
<dbReference type="Pfam" id="PF00392">
    <property type="entry name" value="GntR"/>
    <property type="match status" value="1"/>
</dbReference>
<evidence type="ECO:0000256" key="1">
    <source>
        <dbReference type="ARBA" id="ARBA00023015"/>
    </source>
</evidence>
<dbReference type="Gene3D" id="3.40.1410.10">
    <property type="entry name" value="Chorismate lyase-like"/>
    <property type="match status" value="1"/>
</dbReference>
<keyword evidence="3" id="KW-0804">Transcription</keyword>
<keyword evidence="6" id="KW-1185">Reference proteome</keyword>
<organism evidence="5 6">
    <name type="scientific">Collinsella ureilytica</name>
    <dbReference type="NCBI Taxonomy" id="2869515"/>
    <lineage>
        <taxon>Bacteria</taxon>
        <taxon>Bacillati</taxon>
        <taxon>Actinomycetota</taxon>
        <taxon>Coriobacteriia</taxon>
        <taxon>Coriobacteriales</taxon>
        <taxon>Coriobacteriaceae</taxon>
        <taxon>Collinsella</taxon>
    </lineage>
</organism>
<dbReference type="SUPFAM" id="SSF64288">
    <property type="entry name" value="Chorismate lyase-like"/>
    <property type="match status" value="1"/>
</dbReference>
<comment type="caution">
    <text evidence="5">The sequence shown here is derived from an EMBL/GenBank/DDBJ whole genome shotgun (WGS) entry which is preliminary data.</text>
</comment>
<proteinExistence type="predicted"/>
<protein>
    <submittedName>
        <fullName evidence="5">GntR family transcriptional regulator</fullName>
    </submittedName>
</protein>
<evidence type="ECO:0000256" key="3">
    <source>
        <dbReference type="ARBA" id="ARBA00023163"/>
    </source>
</evidence>